<organism evidence="1">
    <name type="scientific">Abalone asfa-like virus</name>
    <dbReference type="NCBI Taxonomy" id="2839893"/>
    <lineage>
        <taxon>Viruses</taxon>
        <taxon>Varidnaviria</taxon>
        <taxon>Bamfordvirae</taxon>
        <taxon>Nucleocytoviricota</taxon>
        <taxon>Pokkesviricetes</taxon>
        <taxon>Asfuvirales</taxon>
        <taxon>Asfarviridae</taxon>
    </lineage>
</organism>
<reference evidence="1" key="1">
    <citation type="journal article" date="2020" name="Sci. Rep.">
        <title>A novel Asfarvirus-like virus identified as a potential cause of mass mortality of abalone.</title>
        <authorList>
            <person name="Matsuyama T."/>
            <person name="Takano T."/>
            <person name="Nishiki I."/>
            <person name="Fujiwara A."/>
            <person name="Kiryu I."/>
            <person name="Inada M."/>
            <person name="Sakai T."/>
            <person name="Terashima S."/>
            <person name="Matsuura Y."/>
            <person name="Isowa K."/>
            <person name="Nakayasu C."/>
        </authorList>
    </citation>
    <scope>NUCLEOTIDE SEQUENCE</scope>
</reference>
<dbReference type="EMBL" id="LC506465">
    <property type="protein sequence ID" value="BBO54077.1"/>
    <property type="molecule type" value="Genomic_DNA"/>
</dbReference>
<evidence type="ECO:0000313" key="1">
    <source>
        <dbReference type="EMBL" id="BBO54077.1"/>
    </source>
</evidence>
<accession>A0A5K7Y7Z1</accession>
<name>A0A5K7Y7Z1_9VIRU</name>
<sequence length="146" mass="16841">MSSSTDTTIKKKRKQLAGVLQMCISPARVQSHLKPQMLDSKSYNQHQLLKNKLKDSSEEEKVQIRKEMSELVENRIRTSSTTPIVMSVGIEHALEQCLKESLFDVAFHLLDKNNLCPKTPLRLICQFFKILIFHKKNGIRCFDILL</sequence>
<proteinExistence type="predicted"/>
<protein>
    <submittedName>
        <fullName evidence="1">Uncharacterized protein</fullName>
    </submittedName>
</protein>